<protein>
    <recommendedName>
        <fullName evidence="2">Cytokinin riboside 5'-monophosphate phosphoribohydrolase</fullName>
        <ecNumber evidence="2">3.2.2.n1</ecNumber>
    </recommendedName>
</protein>
<dbReference type="GO" id="GO:0009691">
    <property type="term" value="P:cytokinin biosynthetic process"/>
    <property type="evidence" value="ECO:0007669"/>
    <property type="project" value="UniProtKB-UniRule"/>
</dbReference>
<organism evidence="4 5">
    <name type="scientific">Candidatus Kutchimonas denitrificans</name>
    <dbReference type="NCBI Taxonomy" id="3056748"/>
    <lineage>
        <taxon>Bacteria</taxon>
        <taxon>Pseudomonadati</taxon>
        <taxon>Gemmatimonadota</taxon>
        <taxon>Gemmatimonadia</taxon>
        <taxon>Candidatus Palauibacterales</taxon>
        <taxon>Candidatus Palauibacteraceae</taxon>
        <taxon>Candidatus Kutchimonas</taxon>
    </lineage>
</organism>
<feature type="compositionally biased region" description="Basic residues" evidence="3">
    <location>
        <begin position="9"/>
        <end position="25"/>
    </location>
</feature>
<comment type="similarity">
    <text evidence="2">Belongs to the LOG family.</text>
</comment>
<dbReference type="PANTHER" id="PTHR43393:SF2">
    <property type="entry name" value="CYTOKININ RIBOSIDE 5'-MONOPHOSPHATE PHOSPHORIBOHYDROLASE"/>
    <property type="match status" value="1"/>
</dbReference>
<dbReference type="EC" id="3.2.2.n1" evidence="2"/>
<keyword evidence="2" id="KW-0378">Hydrolase</keyword>
<dbReference type="NCBIfam" id="TIGR00730">
    <property type="entry name" value="Rossman fold protein, TIGR00730 family"/>
    <property type="match status" value="1"/>
</dbReference>
<feature type="region of interest" description="Disordered" evidence="3">
    <location>
        <begin position="1"/>
        <end position="45"/>
    </location>
</feature>
<dbReference type="SUPFAM" id="SSF102405">
    <property type="entry name" value="MCP/YpsA-like"/>
    <property type="match status" value="1"/>
</dbReference>
<evidence type="ECO:0000256" key="1">
    <source>
        <dbReference type="ARBA" id="ARBA00000274"/>
    </source>
</evidence>
<evidence type="ECO:0000256" key="3">
    <source>
        <dbReference type="SAM" id="MobiDB-lite"/>
    </source>
</evidence>
<dbReference type="Proteomes" id="UP000702544">
    <property type="component" value="Unassembled WGS sequence"/>
</dbReference>
<comment type="catalytic activity">
    <reaction evidence="1">
        <text>AMP + H2O = D-ribose 5-phosphate + adenine</text>
        <dbReference type="Rhea" id="RHEA:20129"/>
        <dbReference type="ChEBI" id="CHEBI:15377"/>
        <dbReference type="ChEBI" id="CHEBI:16708"/>
        <dbReference type="ChEBI" id="CHEBI:78346"/>
        <dbReference type="ChEBI" id="CHEBI:456215"/>
        <dbReference type="EC" id="3.2.2.4"/>
    </reaction>
</comment>
<dbReference type="GO" id="GO:0008714">
    <property type="term" value="F:AMP nucleosidase activity"/>
    <property type="evidence" value="ECO:0007669"/>
    <property type="project" value="UniProtKB-EC"/>
</dbReference>
<evidence type="ECO:0000313" key="4">
    <source>
        <dbReference type="EMBL" id="NIR74116.1"/>
    </source>
</evidence>
<evidence type="ECO:0000256" key="2">
    <source>
        <dbReference type="RuleBase" id="RU363015"/>
    </source>
</evidence>
<dbReference type="EMBL" id="JAACAK010000026">
    <property type="protein sequence ID" value="NIR74116.1"/>
    <property type="molecule type" value="Genomic_DNA"/>
</dbReference>
<dbReference type="Pfam" id="PF03641">
    <property type="entry name" value="Lysine_decarbox"/>
    <property type="match status" value="1"/>
</dbReference>
<dbReference type="InterPro" id="IPR052341">
    <property type="entry name" value="LOG_family_nucleotidases"/>
</dbReference>
<dbReference type="PANTHER" id="PTHR43393">
    <property type="entry name" value="CYTOKININ RIBOSIDE 5'-MONOPHOSPHATE PHOSPHORIBOHYDROLASE"/>
    <property type="match status" value="1"/>
</dbReference>
<name>A0AAE5C831_9BACT</name>
<feature type="compositionally biased region" description="Basic and acidic residues" evidence="3">
    <location>
        <begin position="27"/>
        <end position="45"/>
    </location>
</feature>
<gene>
    <name evidence="4" type="ORF">GWO12_03250</name>
</gene>
<accession>A0AAE5C831</accession>
<dbReference type="Gene3D" id="3.40.50.450">
    <property type="match status" value="1"/>
</dbReference>
<dbReference type="InterPro" id="IPR031100">
    <property type="entry name" value="LOG_fam"/>
</dbReference>
<reference evidence="4 5" key="1">
    <citation type="submission" date="2020-01" db="EMBL/GenBank/DDBJ databases">
        <title>Genomes assembled from Gulf of Kutch pelagic sediment metagenomes.</title>
        <authorList>
            <person name="Chandrashekar M."/>
            <person name="Mahajan M.S."/>
            <person name="Dave K.J."/>
            <person name="Vatsa P."/>
            <person name="Nathani N.M."/>
        </authorList>
    </citation>
    <scope>NUCLEOTIDE SEQUENCE [LARGE SCALE GENOMIC DNA]</scope>
    <source>
        <strain evidence="4">KS3-K002</strain>
    </source>
</reference>
<sequence length="290" mass="32516">MRKGAEKMQKRRKGVRGKRRAKPAAKSHVDRYRQDGPFTEDERLFSRSIQEPEMERVQAPTTERAARIQPPQDTTLRDPWRVFRIMGEFVDGFDALARVGPAVSVFGSARTARGDADYEAAVETCRLLAEAGFAVMTGAGPGIMEAGNRGARLGGGLSIGLNIELPFEQDVNRYVDLALTFRYFFVRKTMFVRYSEGFVIFPGGYGTMDELFEALTLIQTGKVHNFPLVIFNTRYHRSLIRWLKSTMLDGGKIGADDLEIIHFADDPEQAARIIIDAHRKRNGGNGRPTS</sequence>
<dbReference type="InterPro" id="IPR005269">
    <property type="entry name" value="LOG"/>
</dbReference>
<comment type="caution">
    <text evidence="4">The sequence shown here is derived from an EMBL/GenBank/DDBJ whole genome shotgun (WGS) entry which is preliminary data.</text>
</comment>
<dbReference type="GO" id="GO:0005829">
    <property type="term" value="C:cytosol"/>
    <property type="evidence" value="ECO:0007669"/>
    <property type="project" value="TreeGrafter"/>
</dbReference>
<dbReference type="AlphaFoldDB" id="A0AAE5C831"/>
<proteinExistence type="inferred from homology"/>
<evidence type="ECO:0000313" key="5">
    <source>
        <dbReference type="Proteomes" id="UP000702544"/>
    </source>
</evidence>
<keyword evidence="2" id="KW-0203">Cytokinin biosynthesis</keyword>